<reference evidence="6 7" key="1">
    <citation type="journal article" date="2015" name="Genome Announc.">
        <title>Expanding the biotechnology potential of lactobacilli through comparative genomics of 213 strains and associated genera.</title>
        <authorList>
            <person name="Sun Z."/>
            <person name="Harris H.M."/>
            <person name="McCann A."/>
            <person name="Guo C."/>
            <person name="Argimon S."/>
            <person name="Zhang W."/>
            <person name="Yang X."/>
            <person name="Jeffery I.B."/>
            <person name="Cooney J.C."/>
            <person name="Kagawa T.F."/>
            <person name="Liu W."/>
            <person name="Song Y."/>
            <person name="Salvetti E."/>
            <person name="Wrobel A."/>
            <person name="Rasinkangas P."/>
            <person name="Parkhill J."/>
            <person name="Rea M.C."/>
            <person name="O'Sullivan O."/>
            <person name="Ritari J."/>
            <person name="Douillard F.P."/>
            <person name="Paul Ross R."/>
            <person name="Yang R."/>
            <person name="Briner A.E."/>
            <person name="Felis G.E."/>
            <person name="de Vos W.M."/>
            <person name="Barrangou R."/>
            <person name="Klaenhammer T.R."/>
            <person name="Caufield P.W."/>
            <person name="Cui Y."/>
            <person name="Zhang H."/>
            <person name="O'Toole P.W."/>
        </authorList>
    </citation>
    <scope>NUCLEOTIDE SEQUENCE [LARGE SCALE GENOMIC DNA]</scope>
    <source>
        <strain evidence="6 7">DSM 19909</strain>
    </source>
</reference>
<evidence type="ECO:0000313" key="6">
    <source>
        <dbReference type="EMBL" id="KRK98172.1"/>
    </source>
</evidence>
<evidence type="ECO:0000256" key="1">
    <source>
        <dbReference type="ARBA" id="ARBA00009673"/>
    </source>
</evidence>
<dbReference type="EMBL" id="AZEE01000028">
    <property type="protein sequence ID" value="KRK98172.1"/>
    <property type="molecule type" value="Genomic_DNA"/>
</dbReference>
<organism evidence="6 7">
    <name type="scientific">Secundilactobacillus odoratitofui DSM 19909 = JCM 15043</name>
    <dbReference type="NCBI Taxonomy" id="1423776"/>
    <lineage>
        <taxon>Bacteria</taxon>
        <taxon>Bacillati</taxon>
        <taxon>Bacillota</taxon>
        <taxon>Bacilli</taxon>
        <taxon>Lactobacillales</taxon>
        <taxon>Lactobacillaceae</taxon>
        <taxon>Secundilactobacillus</taxon>
    </lineage>
</organism>
<keyword evidence="5" id="KW-0378">Hydrolase</keyword>
<keyword evidence="7" id="KW-1185">Reference proteome</keyword>
<comment type="function">
    <text evidence="5">An aminoacyl-tRNA editing enzyme that deacylates mischarged D-aminoacyl-tRNAs. Also deacylates mischarged glycyl-tRNA(Ala), protecting cells against glycine mischarging by AlaRS. Acts via tRNA-based rather than protein-based catalysis; rejects L-amino acids rather than detecting D-amino acids in the active site. By recycling D-aminoacyl-tRNA to D-amino acids and free tRNA molecules, this enzyme counteracts the toxicity associated with the formation of D-aminoacyl-tRNA entities in vivo and helps enforce protein L-homochirality.</text>
</comment>
<evidence type="ECO:0000256" key="5">
    <source>
        <dbReference type="HAMAP-Rule" id="MF_00518"/>
    </source>
</evidence>
<sequence>MRIVLQRVSEAQVSIDQQVVGQIKQGYLLLVGAADTDGDQEIDYFVHKISHLRVFSDEAGKMNLSIQDIQGEILSVSQFTLYASTKKGNRPSFTGAGEPTHAKQIYDRFNDKLRESGITVATGEFGADMQVSLINDGPVTIIFDNDAL</sequence>
<dbReference type="EC" id="3.1.1.-" evidence="5"/>
<dbReference type="STRING" id="1423776.FD04_GL001151"/>
<comment type="caution">
    <text evidence="6">The sequence shown here is derived from an EMBL/GenBank/DDBJ whole genome shotgun (WGS) entry which is preliminary data.</text>
</comment>
<keyword evidence="2 5" id="KW-0963">Cytoplasm</keyword>
<dbReference type="PATRIC" id="fig|1423776.4.peg.1162"/>
<dbReference type="SUPFAM" id="SSF69500">
    <property type="entry name" value="DTD-like"/>
    <property type="match status" value="1"/>
</dbReference>
<comment type="similarity">
    <text evidence="1 5">Belongs to the DTD family.</text>
</comment>
<dbReference type="Pfam" id="PF02580">
    <property type="entry name" value="Tyr_Deacylase"/>
    <property type="match status" value="1"/>
</dbReference>
<dbReference type="GO" id="GO:0051500">
    <property type="term" value="F:D-tyrosyl-tRNA(Tyr) deacylase activity"/>
    <property type="evidence" value="ECO:0007669"/>
    <property type="project" value="TreeGrafter"/>
</dbReference>
<dbReference type="Gene3D" id="3.50.80.10">
    <property type="entry name" value="D-tyrosyl-tRNA(Tyr) deacylase"/>
    <property type="match status" value="1"/>
</dbReference>
<keyword evidence="4 5" id="KW-0694">RNA-binding</keyword>
<gene>
    <name evidence="5" type="primary">dtd</name>
    <name evidence="6" type="ORF">FD04_GL001151</name>
</gene>
<keyword evidence="3 5" id="KW-0820">tRNA-binding</keyword>
<protein>
    <recommendedName>
        <fullName evidence="5">D-aminoacyl-tRNA deacylase</fullName>
        <shortName evidence="5">DTD</shortName>
        <ecNumber evidence="5">3.1.1.96</ecNumber>
    </recommendedName>
    <alternativeName>
        <fullName evidence="5">Gly-tRNA(Ala) deacylase</fullName>
        <ecNumber evidence="5">3.1.1.-</ecNumber>
    </alternativeName>
</protein>
<comment type="domain">
    <text evidence="5">A Gly-cisPro motif from one monomer fits into the active site of the other monomer to allow specific chiral rejection of L-amino acids.</text>
</comment>
<name>A0A0R1LQP8_9LACO</name>
<dbReference type="OrthoDB" id="9801395at2"/>
<dbReference type="CDD" id="cd00563">
    <property type="entry name" value="Dtyr_deacylase"/>
    <property type="match status" value="1"/>
</dbReference>
<dbReference type="PANTHER" id="PTHR10472">
    <property type="entry name" value="D-TYROSYL-TRNA TYR DEACYLASE"/>
    <property type="match status" value="1"/>
</dbReference>
<dbReference type="FunFam" id="3.50.80.10:FF:000001">
    <property type="entry name" value="D-aminoacyl-tRNA deacylase"/>
    <property type="match status" value="1"/>
</dbReference>
<evidence type="ECO:0000256" key="2">
    <source>
        <dbReference type="ARBA" id="ARBA00022490"/>
    </source>
</evidence>
<proteinExistence type="inferred from homology"/>
<dbReference type="GO" id="GO:0106026">
    <property type="term" value="F:Gly-tRNA(Ala) deacylase activity"/>
    <property type="evidence" value="ECO:0007669"/>
    <property type="project" value="UniProtKB-UniRule"/>
</dbReference>
<dbReference type="GO" id="GO:0043908">
    <property type="term" value="F:Ser(Gly)-tRNA(Ala) hydrolase activity"/>
    <property type="evidence" value="ECO:0007669"/>
    <property type="project" value="UniProtKB-UniRule"/>
</dbReference>
<dbReference type="Proteomes" id="UP000051160">
    <property type="component" value="Unassembled WGS sequence"/>
</dbReference>
<dbReference type="GO" id="GO:0000049">
    <property type="term" value="F:tRNA binding"/>
    <property type="evidence" value="ECO:0007669"/>
    <property type="project" value="UniProtKB-UniRule"/>
</dbReference>
<dbReference type="HAMAP" id="MF_00518">
    <property type="entry name" value="Deacylase_Dtd"/>
    <property type="match status" value="1"/>
</dbReference>
<dbReference type="EC" id="3.1.1.96" evidence="5"/>
<dbReference type="InterPro" id="IPR023509">
    <property type="entry name" value="DTD-like_sf"/>
</dbReference>
<comment type="subcellular location">
    <subcellularLocation>
        <location evidence="5">Cytoplasm</location>
    </subcellularLocation>
</comment>
<evidence type="ECO:0000256" key="4">
    <source>
        <dbReference type="ARBA" id="ARBA00022884"/>
    </source>
</evidence>
<dbReference type="PANTHER" id="PTHR10472:SF5">
    <property type="entry name" value="D-AMINOACYL-TRNA DEACYLASE 1"/>
    <property type="match status" value="1"/>
</dbReference>
<dbReference type="NCBIfam" id="TIGR00256">
    <property type="entry name" value="D-aminoacyl-tRNA deacylase"/>
    <property type="match status" value="1"/>
</dbReference>
<comment type="catalytic activity">
    <reaction evidence="5">
        <text>glycyl-tRNA(Ala) + H2O = tRNA(Ala) + glycine + H(+)</text>
        <dbReference type="Rhea" id="RHEA:53744"/>
        <dbReference type="Rhea" id="RHEA-COMP:9657"/>
        <dbReference type="Rhea" id="RHEA-COMP:13640"/>
        <dbReference type="ChEBI" id="CHEBI:15377"/>
        <dbReference type="ChEBI" id="CHEBI:15378"/>
        <dbReference type="ChEBI" id="CHEBI:57305"/>
        <dbReference type="ChEBI" id="CHEBI:78442"/>
        <dbReference type="ChEBI" id="CHEBI:78522"/>
    </reaction>
</comment>
<dbReference type="InterPro" id="IPR003732">
    <property type="entry name" value="Daa-tRNA_deacyls_DTD"/>
</dbReference>
<dbReference type="RefSeq" id="WP_054701049.1">
    <property type="nucleotide sequence ID" value="NZ_AZEE01000028.1"/>
</dbReference>
<comment type="catalytic activity">
    <reaction evidence="5">
        <text>a D-aminoacyl-tRNA + H2O = a tRNA + a D-alpha-amino acid + H(+)</text>
        <dbReference type="Rhea" id="RHEA:13953"/>
        <dbReference type="Rhea" id="RHEA-COMP:10123"/>
        <dbReference type="Rhea" id="RHEA-COMP:10124"/>
        <dbReference type="ChEBI" id="CHEBI:15377"/>
        <dbReference type="ChEBI" id="CHEBI:15378"/>
        <dbReference type="ChEBI" id="CHEBI:59871"/>
        <dbReference type="ChEBI" id="CHEBI:78442"/>
        <dbReference type="ChEBI" id="CHEBI:79333"/>
        <dbReference type="EC" id="3.1.1.96"/>
    </reaction>
</comment>
<dbReference type="AlphaFoldDB" id="A0A0R1LQP8"/>
<evidence type="ECO:0000256" key="3">
    <source>
        <dbReference type="ARBA" id="ARBA00022555"/>
    </source>
</evidence>
<feature type="short sequence motif" description="Gly-cisPro motif, important for rejection of L-amino acids" evidence="5">
    <location>
        <begin position="137"/>
        <end position="138"/>
    </location>
</feature>
<dbReference type="GO" id="GO:0019478">
    <property type="term" value="P:D-amino acid catabolic process"/>
    <property type="evidence" value="ECO:0007669"/>
    <property type="project" value="UniProtKB-UniRule"/>
</dbReference>
<accession>A0A0R1LQP8</accession>
<dbReference type="GO" id="GO:0005737">
    <property type="term" value="C:cytoplasm"/>
    <property type="evidence" value="ECO:0007669"/>
    <property type="project" value="UniProtKB-SubCell"/>
</dbReference>
<comment type="subunit">
    <text evidence="5">Homodimer.</text>
</comment>
<evidence type="ECO:0000313" key="7">
    <source>
        <dbReference type="Proteomes" id="UP000051160"/>
    </source>
</evidence>